<dbReference type="SUPFAM" id="SSF54001">
    <property type="entry name" value="Cysteine proteinases"/>
    <property type="match status" value="1"/>
</dbReference>
<dbReference type="CDD" id="cd02257">
    <property type="entry name" value="Peptidase_C19"/>
    <property type="match status" value="1"/>
</dbReference>
<evidence type="ECO:0000256" key="5">
    <source>
        <dbReference type="ARBA" id="ARBA00022801"/>
    </source>
</evidence>
<dbReference type="PhylomeDB" id="T1J495"/>
<comment type="catalytic activity">
    <reaction evidence="1 7">
        <text>Thiol-dependent hydrolysis of ester, thioester, amide, peptide and isopeptide bonds formed by the C-terminal Gly of ubiquitin (a 76-residue protein attached to proteins as an intracellular targeting signal).</text>
        <dbReference type="EC" id="3.4.19.12"/>
    </reaction>
</comment>
<feature type="domain" description="USP" evidence="8">
    <location>
        <begin position="525"/>
        <end position="896"/>
    </location>
</feature>
<accession>T1J495</accession>
<name>T1J495_STRMM</name>
<protein>
    <recommendedName>
        <fullName evidence="7">Ubiquitin carboxyl-terminal hydrolase</fullName>
        <ecNumber evidence="7">3.4.19.12</ecNumber>
    </recommendedName>
</protein>
<evidence type="ECO:0000256" key="7">
    <source>
        <dbReference type="RuleBase" id="RU366025"/>
    </source>
</evidence>
<organism evidence="9 10">
    <name type="scientific">Strigamia maritima</name>
    <name type="common">European centipede</name>
    <name type="synonym">Geophilus maritimus</name>
    <dbReference type="NCBI Taxonomy" id="126957"/>
    <lineage>
        <taxon>Eukaryota</taxon>
        <taxon>Metazoa</taxon>
        <taxon>Ecdysozoa</taxon>
        <taxon>Arthropoda</taxon>
        <taxon>Myriapoda</taxon>
        <taxon>Chilopoda</taxon>
        <taxon>Pleurostigmophora</taxon>
        <taxon>Geophilomorpha</taxon>
        <taxon>Linotaeniidae</taxon>
        <taxon>Strigamia</taxon>
    </lineage>
</organism>
<dbReference type="OMA" id="VNGHTEN"/>
<dbReference type="PROSITE" id="PS50235">
    <property type="entry name" value="USP_3"/>
    <property type="match status" value="1"/>
</dbReference>
<comment type="similarity">
    <text evidence="2">Belongs to the peptidase C19 family. USP10 subfamily.</text>
</comment>
<dbReference type="HOGENOM" id="CLU_321921_0_0_1"/>
<sequence>MALPTDLQFLDLNNATVDEVEHIKNILFGPNKKSLVEFPWQTGEKCCGCEANKSADDCTTDVLGENQHELATPQVAANVLYHEMPEQEPPLMPHIMCVNSACNTLQGNTLMVTTGMPMSSTGMQAEFMSVQPSPPPHMLVSPHSLHTQAVPPNTEIMDKNRGRKVKKRVSDFSRIERDLARNDGGNVITYQDQHMPVPIPMNTRVTIPQAMVTQPIGYSMTLAPPNMQPVSYQFYSQPMMYASPHMYNFVPSMYSSYPANFMGPVAVSNDLAAVQNNCTMHLTPCEVPQDVYDDKKPVPENLNFCQENCIAEPQVPPSENTMNVMPNEQLSEEKPSDDCEKKETTESQNITQQIIKTKPAGNSNDEVIIENSDNQVETNEVNHTETLIVDSSNKPEDVEVNPITNATSTLTERTVSIPPVVKSEVKDSTNNREGAIHKTWASLFEKSNKNVYTNLNTESRPSNLTVNNRKTVLREKSVTVNVKPDVVHKKVITGIGMSKDSFPTELKEFLSTIQLEHHSVHIVPRGLTNSGNWCYINATLQALLACPPFFNLMRKLPVVAGLKAKNSSAIPVIDSMVEFFHEFVPLPNLNKTFKTDVKLKDDFMCGKPFEPKYVYQMLRAIKLESFKGKQEDAEEFLSCILNRLHEEMLEIISAANLKNNKLKNGEAVTTEKPNHSTGDDESDWLVMGYKNKSCITREVKCTPSPIFDIFGGTMRSMLQQAGSKNSATLQPFFTLQLDIQSETVTCIRTALDGLVVKESLQGFTSANSRQEIEASRKITLEKLPVILILHLKRFVFDRNGGCRKLLKRVDFGIDLELNLLSSVGKSVHKQRRYRLFAVVYHDGQELAKGHYTTDVFHAGYKSWLRADDSNIHQISEANVMKHSPPRVPYLLYYRNVETIP</sequence>
<dbReference type="Gene3D" id="3.90.70.10">
    <property type="entry name" value="Cysteine proteinases"/>
    <property type="match status" value="1"/>
</dbReference>
<dbReference type="InterPro" id="IPR038765">
    <property type="entry name" value="Papain-like_cys_pep_sf"/>
</dbReference>
<dbReference type="Proteomes" id="UP000014500">
    <property type="component" value="Unassembled WGS sequence"/>
</dbReference>
<dbReference type="PANTHER" id="PTHR24006:SF687">
    <property type="entry name" value="UBIQUITIN CARBOXYL-TERMINAL HYDROLASE 10"/>
    <property type="match status" value="1"/>
</dbReference>
<dbReference type="GO" id="GO:0005829">
    <property type="term" value="C:cytosol"/>
    <property type="evidence" value="ECO:0007669"/>
    <property type="project" value="TreeGrafter"/>
</dbReference>
<dbReference type="GO" id="GO:0004843">
    <property type="term" value="F:cysteine-type deubiquitinase activity"/>
    <property type="evidence" value="ECO:0007669"/>
    <property type="project" value="UniProtKB-UniRule"/>
</dbReference>
<dbReference type="InterPro" id="IPR018200">
    <property type="entry name" value="USP_CS"/>
</dbReference>
<keyword evidence="5 7" id="KW-0378">Hydrolase</keyword>
<dbReference type="PANTHER" id="PTHR24006">
    <property type="entry name" value="UBIQUITIN CARBOXYL-TERMINAL HYDROLASE"/>
    <property type="match status" value="1"/>
</dbReference>
<evidence type="ECO:0000256" key="3">
    <source>
        <dbReference type="ARBA" id="ARBA00022670"/>
    </source>
</evidence>
<dbReference type="PROSITE" id="PS00973">
    <property type="entry name" value="USP_2"/>
    <property type="match status" value="1"/>
</dbReference>
<dbReference type="Pfam" id="PF00443">
    <property type="entry name" value="UCH"/>
    <property type="match status" value="1"/>
</dbReference>
<dbReference type="InterPro" id="IPR050164">
    <property type="entry name" value="Peptidase_C19"/>
</dbReference>
<dbReference type="GO" id="GO:0016579">
    <property type="term" value="P:protein deubiquitination"/>
    <property type="evidence" value="ECO:0007669"/>
    <property type="project" value="InterPro"/>
</dbReference>
<keyword evidence="3 7" id="KW-0645">Protease</keyword>
<dbReference type="GO" id="GO:0010506">
    <property type="term" value="P:regulation of autophagy"/>
    <property type="evidence" value="ECO:0007669"/>
    <property type="project" value="TreeGrafter"/>
</dbReference>
<reference evidence="9" key="2">
    <citation type="submission" date="2015-02" db="UniProtKB">
        <authorList>
            <consortium name="EnsemblMetazoa"/>
        </authorList>
    </citation>
    <scope>IDENTIFICATION</scope>
</reference>
<dbReference type="EC" id="3.4.19.12" evidence="7"/>
<evidence type="ECO:0000313" key="9">
    <source>
        <dbReference type="EnsemblMetazoa" id="SMAR008426-PA"/>
    </source>
</evidence>
<keyword evidence="6 7" id="KW-0788">Thiol protease</keyword>
<dbReference type="InterPro" id="IPR001394">
    <property type="entry name" value="Peptidase_C19_UCH"/>
</dbReference>
<dbReference type="FunFam" id="3.90.70.10:FF:000092">
    <property type="entry name" value="Ubiquitin carboxyl-terminal hydrolase"/>
    <property type="match status" value="1"/>
</dbReference>
<proteinExistence type="inferred from homology"/>
<dbReference type="eggNOG" id="KOG1871">
    <property type="taxonomic scope" value="Eukaryota"/>
</dbReference>
<evidence type="ECO:0000256" key="6">
    <source>
        <dbReference type="ARBA" id="ARBA00022807"/>
    </source>
</evidence>
<dbReference type="STRING" id="126957.T1J495"/>
<evidence type="ECO:0000256" key="1">
    <source>
        <dbReference type="ARBA" id="ARBA00000707"/>
    </source>
</evidence>
<dbReference type="GO" id="GO:0005634">
    <property type="term" value="C:nucleus"/>
    <property type="evidence" value="ECO:0007669"/>
    <property type="project" value="TreeGrafter"/>
</dbReference>
<evidence type="ECO:0000313" key="10">
    <source>
        <dbReference type="Proteomes" id="UP000014500"/>
    </source>
</evidence>
<dbReference type="PROSITE" id="PS00972">
    <property type="entry name" value="USP_1"/>
    <property type="match status" value="1"/>
</dbReference>
<dbReference type="InterPro" id="IPR028889">
    <property type="entry name" value="USP"/>
</dbReference>
<reference evidence="10" key="1">
    <citation type="submission" date="2011-05" db="EMBL/GenBank/DDBJ databases">
        <authorList>
            <person name="Richards S.R."/>
            <person name="Qu J."/>
            <person name="Jiang H."/>
            <person name="Jhangiani S.N."/>
            <person name="Agravi P."/>
            <person name="Goodspeed R."/>
            <person name="Gross S."/>
            <person name="Mandapat C."/>
            <person name="Jackson L."/>
            <person name="Mathew T."/>
            <person name="Pu L."/>
            <person name="Thornton R."/>
            <person name="Saada N."/>
            <person name="Wilczek-Boney K.B."/>
            <person name="Lee S."/>
            <person name="Kovar C."/>
            <person name="Wu Y."/>
            <person name="Scherer S.E."/>
            <person name="Worley K.C."/>
            <person name="Muzny D.M."/>
            <person name="Gibbs R."/>
        </authorList>
    </citation>
    <scope>NUCLEOTIDE SEQUENCE</scope>
    <source>
        <strain evidence="10">Brora</strain>
    </source>
</reference>
<dbReference type="GO" id="GO:0030330">
    <property type="term" value="P:DNA damage response, signal transduction by p53 class mediator"/>
    <property type="evidence" value="ECO:0007669"/>
    <property type="project" value="TreeGrafter"/>
</dbReference>
<dbReference type="EnsemblMetazoa" id="SMAR008426-RA">
    <property type="protein sequence ID" value="SMAR008426-PA"/>
    <property type="gene ID" value="SMAR008426"/>
</dbReference>
<evidence type="ECO:0000256" key="4">
    <source>
        <dbReference type="ARBA" id="ARBA00022786"/>
    </source>
</evidence>
<dbReference type="GO" id="GO:0006508">
    <property type="term" value="P:proteolysis"/>
    <property type="evidence" value="ECO:0007669"/>
    <property type="project" value="UniProtKB-KW"/>
</dbReference>
<keyword evidence="10" id="KW-1185">Reference proteome</keyword>
<keyword evidence="4 7" id="KW-0833">Ubl conjugation pathway</keyword>
<evidence type="ECO:0000256" key="2">
    <source>
        <dbReference type="ARBA" id="ARBA00005427"/>
    </source>
</evidence>
<evidence type="ECO:0000259" key="8">
    <source>
        <dbReference type="PROSITE" id="PS50235"/>
    </source>
</evidence>
<dbReference type="AlphaFoldDB" id="T1J495"/>
<dbReference type="EMBL" id="JH431841">
    <property type="status" value="NOT_ANNOTATED_CDS"/>
    <property type="molecule type" value="Genomic_DNA"/>
</dbReference>